<evidence type="ECO:0000256" key="1">
    <source>
        <dbReference type="SAM" id="MobiDB-lite"/>
    </source>
</evidence>
<evidence type="ECO:0000313" key="3">
    <source>
        <dbReference type="EMBL" id="KAE8264675.1"/>
    </source>
</evidence>
<reference evidence="2" key="3">
    <citation type="submission" date="2020-10" db="EMBL/GenBank/DDBJ databases">
        <authorList>
            <person name="Sedaghatjoo S."/>
        </authorList>
    </citation>
    <scope>NUCLEOTIDE SEQUENCE</scope>
    <source>
        <strain evidence="2">AZH3</strain>
    </source>
</reference>
<accession>A0A177V8P0</accession>
<feature type="compositionally biased region" description="Polar residues" evidence="1">
    <location>
        <begin position="28"/>
        <end position="40"/>
    </location>
</feature>
<reference evidence="3" key="2">
    <citation type="journal article" date="2019" name="IMA Fungus">
        <title>Genome sequencing and comparison of five Tilletia species to identify candidate genes for the detection of regulated species infecting wheat.</title>
        <authorList>
            <person name="Nguyen H.D.T."/>
            <person name="Sultana T."/>
            <person name="Kesanakurti P."/>
            <person name="Hambleton S."/>
        </authorList>
    </citation>
    <scope>NUCLEOTIDE SEQUENCE</scope>
    <source>
        <strain evidence="3">DAOMC 238032</strain>
    </source>
</reference>
<feature type="compositionally biased region" description="Low complexity" evidence="1">
    <location>
        <begin position="398"/>
        <end position="416"/>
    </location>
</feature>
<feature type="compositionally biased region" description="Polar residues" evidence="1">
    <location>
        <begin position="147"/>
        <end position="160"/>
    </location>
</feature>
<dbReference type="EMBL" id="CAJHJG010002823">
    <property type="protein sequence ID" value="CAD6923719.1"/>
    <property type="molecule type" value="Genomic_DNA"/>
</dbReference>
<evidence type="ECO:0000313" key="5">
    <source>
        <dbReference type="Proteomes" id="UP000836402"/>
    </source>
</evidence>
<evidence type="ECO:0000313" key="4">
    <source>
        <dbReference type="Proteomes" id="UP000077671"/>
    </source>
</evidence>
<proteinExistence type="predicted"/>
<dbReference type="Proteomes" id="UP000836402">
    <property type="component" value="Unassembled WGS sequence"/>
</dbReference>
<keyword evidence="5" id="KW-1185">Reference proteome</keyword>
<organism evidence="3 4">
    <name type="scientific">Tilletia caries</name>
    <name type="common">wheat bunt fungus</name>
    <dbReference type="NCBI Taxonomy" id="13290"/>
    <lineage>
        <taxon>Eukaryota</taxon>
        <taxon>Fungi</taxon>
        <taxon>Dikarya</taxon>
        <taxon>Basidiomycota</taxon>
        <taxon>Ustilaginomycotina</taxon>
        <taxon>Exobasidiomycetes</taxon>
        <taxon>Tilletiales</taxon>
        <taxon>Tilletiaceae</taxon>
        <taxon>Tilletia</taxon>
    </lineage>
</organism>
<feature type="region of interest" description="Disordered" evidence="1">
    <location>
        <begin position="1"/>
        <end position="107"/>
    </location>
</feature>
<feature type="region of interest" description="Disordered" evidence="1">
    <location>
        <begin position="131"/>
        <end position="178"/>
    </location>
</feature>
<dbReference type="AlphaFoldDB" id="A0A177V8P0"/>
<feature type="compositionally biased region" description="Low complexity" evidence="1">
    <location>
        <begin position="434"/>
        <end position="448"/>
    </location>
</feature>
<protein>
    <submittedName>
        <fullName evidence="3">Uncharacterized protein</fullName>
    </submittedName>
</protein>
<name>A0A177V8P0_9BASI</name>
<feature type="region of interest" description="Disordered" evidence="1">
    <location>
        <begin position="381"/>
        <end position="462"/>
    </location>
</feature>
<dbReference type="Proteomes" id="UP000077671">
    <property type="component" value="Unassembled WGS sequence"/>
</dbReference>
<sequence>MSADCHPSAQASQPRPPADLEVEETKDASTALSPSSAHADTSSRNSLCSTSSNSSWAEVLASATSASAPDTTFGLGISCPLPPPRPGRRRAKVSSNSPPRTSVELVSEDVITSSGSSGFSESTSFTSIGSVATSPTPLSKVDPTSPYHPSQSVLSWSGTSPKVKVSAMPPSSTRPPRASDVYQYPSVPIDHIAPYFTWAGDRQTSPRLLFNGMLHLPGSLQLPRYSGGHQEHFINPEQAHSTQVQAPSPLLLEARNANGHSPRSTLHTDFESLSVARVNTPELRGSLQQMFRDGTVNASGMPTYLPTASFANHREPSQSGVEEADEAEAAQHASVLTPPVEKGTQLEAEQSLGSIAQYMYDSSNSYDHGFQVTTARPCIQTDDVIPMSPMPPRRPKPKSSSGKLSSAGTTAAAAAAETNGSNNLPIKCIRKMRSSSSPVMSSRPSTSTFGGQGQVWAFGARG</sequence>
<comment type="caution">
    <text evidence="3">The sequence shown here is derived from an EMBL/GenBank/DDBJ whole genome shotgun (WGS) entry which is preliminary data.</text>
</comment>
<feature type="region of interest" description="Disordered" evidence="1">
    <location>
        <begin position="313"/>
        <end position="343"/>
    </location>
</feature>
<evidence type="ECO:0000313" key="2">
    <source>
        <dbReference type="EMBL" id="CAD6923719.1"/>
    </source>
</evidence>
<feature type="compositionally biased region" description="Low complexity" evidence="1">
    <location>
        <begin position="42"/>
        <end position="72"/>
    </location>
</feature>
<reference evidence="3" key="1">
    <citation type="submission" date="2016-04" db="EMBL/GenBank/DDBJ databases">
        <authorList>
            <person name="Nguyen H.D."/>
            <person name="Kesanakurti P."/>
            <person name="Cullis J."/>
            <person name="Levesque C.A."/>
            <person name="Hambleton S."/>
        </authorList>
    </citation>
    <scope>NUCLEOTIDE SEQUENCE</scope>
    <source>
        <strain evidence="3">DAOMC 238032</strain>
    </source>
</reference>
<dbReference type="EMBL" id="LWDD02000052">
    <property type="protein sequence ID" value="KAE8264675.1"/>
    <property type="molecule type" value="Genomic_DNA"/>
</dbReference>
<gene>
    <name evidence="3" type="ORF">A4X03_0g785</name>
    <name evidence="2" type="ORF">JKIAZH3_G8766</name>
</gene>